<gene>
    <name evidence="1" type="ORF">MB824_02645</name>
</gene>
<proteinExistence type="predicted"/>
<keyword evidence="2" id="KW-1185">Reference proteome</keyword>
<dbReference type="RefSeq" id="WP_238745710.1">
    <property type="nucleotide sequence ID" value="NZ_JAKOOW010000008.1"/>
</dbReference>
<accession>A0ABS9NKS4</accession>
<organism evidence="1 2">
    <name type="scientific">Kingella pumchi</name>
    <dbReference type="NCBI Taxonomy" id="2779506"/>
    <lineage>
        <taxon>Bacteria</taxon>
        <taxon>Pseudomonadati</taxon>
        <taxon>Pseudomonadota</taxon>
        <taxon>Betaproteobacteria</taxon>
        <taxon>Neisseriales</taxon>
        <taxon>Neisseriaceae</taxon>
        <taxon>Kingella</taxon>
    </lineage>
</organism>
<name>A0ABS9NKS4_9NEIS</name>
<protein>
    <submittedName>
        <fullName evidence="1">Uncharacterized protein</fullName>
    </submittedName>
</protein>
<reference evidence="1 2" key="1">
    <citation type="submission" date="2022-02" db="EMBL/GenBank/DDBJ databases">
        <title>Genome sequence data of Kingella unionensis sp. nov. strain CICC 24913 (CCUG 75125).</title>
        <authorList>
            <person name="Xiao M."/>
        </authorList>
    </citation>
    <scope>NUCLEOTIDE SEQUENCE [LARGE SCALE GENOMIC DNA]</scope>
    <source>
        <strain evidence="1 2">CICC 24913</strain>
    </source>
</reference>
<evidence type="ECO:0000313" key="1">
    <source>
        <dbReference type="EMBL" id="MCG6503393.1"/>
    </source>
</evidence>
<evidence type="ECO:0000313" key="2">
    <source>
        <dbReference type="Proteomes" id="UP001298424"/>
    </source>
</evidence>
<dbReference type="Proteomes" id="UP001298424">
    <property type="component" value="Unassembled WGS sequence"/>
</dbReference>
<comment type="caution">
    <text evidence="1">The sequence shown here is derived from an EMBL/GenBank/DDBJ whole genome shotgun (WGS) entry which is preliminary data.</text>
</comment>
<sequence length="177" mass="19713">MALVFRWRVAESSLKTASGCLFRVRRAKKYPHLSGISIACGAAANHIGFEKPSTLLGETAKQVGMEVPTLNAGRMVANPHGIGKQMRMFFKRQKQPENLETGFQAAFWLSGCPVFSVVAWGAPQQIFWYWEILGLVPQSTCCLFLCNVISLRKSATLPPRRRESWLNPGKGLFSQVL</sequence>
<dbReference type="EMBL" id="JAKOOW010000008">
    <property type="protein sequence ID" value="MCG6503393.1"/>
    <property type="molecule type" value="Genomic_DNA"/>
</dbReference>